<proteinExistence type="predicted"/>
<sequence length="110" mass="12645">MRKVTRKHRTRIKTQASYLSGLGRHSLLRQVPCRKAPFHRASQCCPVMAQFLKSITRPETTSCNQAHPQMQILSTSGYALLLLRHAWSIRRRKSSRISALIVLTSPQYFP</sequence>
<keyword evidence="2" id="KW-1185">Reference proteome</keyword>
<name>A0A136JA25_9PEZI</name>
<dbReference type="AlphaFoldDB" id="A0A136JA25"/>
<reference evidence="2" key="1">
    <citation type="submission" date="2016-02" db="EMBL/GenBank/DDBJ databases">
        <title>Draft genome sequence of Microdochium bolleyi, a fungal endophyte of beachgrass.</title>
        <authorList>
            <consortium name="DOE Joint Genome Institute"/>
            <person name="David A.S."/>
            <person name="May G."/>
            <person name="Haridas S."/>
            <person name="Lim J."/>
            <person name="Wang M."/>
            <person name="Labutti K."/>
            <person name="Lipzen A."/>
            <person name="Barry K."/>
            <person name="Grigoriev I.V."/>
        </authorList>
    </citation>
    <scope>NUCLEOTIDE SEQUENCE [LARGE SCALE GENOMIC DNA]</scope>
    <source>
        <strain evidence="2">J235TASD1</strain>
    </source>
</reference>
<dbReference type="Proteomes" id="UP000070501">
    <property type="component" value="Unassembled WGS sequence"/>
</dbReference>
<dbReference type="EMBL" id="KQ964247">
    <property type="protein sequence ID" value="KXJ93918.1"/>
    <property type="molecule type" value="Genomic_DNA"/>
</dbReference>
<organism evidence="1 2">
    <name type="scientific">Microdochium bolleyi</name>
    <dbReference type="NCBI Taxonomy" id="196109"/>
    <lineage>
        <taxon>Eukaryota</taxon>
        <taxon>Fungi</taxon>
        <taxon>Dikarya</taxon>
        <taxon>Ascomycota</taxon>
        <taxon>Pezizomycotina</taxon>
        <taxon>Sordariomycetes</taxon>
        <taxon>Xylariomycetidae</taxon>
        <taxon>Xylariales</taxon>
        <taxon>Microdochiaceae</taxon>
        <taxon>Microdochium</taxon>
    </lineage>
</organism>
<evidence type="ECO:0000313" key="2">
    <source>
        <dbReference type="Proteomes" id="UP000070501"/>
    </source>
</evidence>
<evidence type="ECO:0000313" key="1">
    <source>
        <dbReference type="EMBL" id="KXJ93918.1"/>
    </source>
</evidence>
<protein>
    <submittedName>
        <fullName evidence="1">Uncharacterized protein</fullName>
    </submittedName>
</protein>
<gene>
    <name evidence="1" type="ORF">Micbo1qcDRAFT_158828</name>
</gene>
<accession>A0A136JA25</accession>
<dbReference type="InParanoid" id="A0A136JA25"/>